<feature type="domain" description="3-hydroxyacyl-CoA dehydrogenase C-terminal" evidence="5">
    <location>
        <begin position="174"/>
        <end position="270"/>
    </location>
</feature>
<accession>A0A402AA10</accession>
<dbReference type="PANTHER" id="PTHR48075">
    <property type="entry name" value="3-HYDROXYACYL-COA DEHYDROGENASE FAMILY PROTEIN"/>
    <property type="match status" value="1"/>
</dbReference>
<evidence type="ECO:0000313" key="8">
    <source>
        <dbReference type="Proteomes" id="UP000287352"/>
    </source>
</evidence>
<dbReference type="InterPro" id="IPR006108">
    <property type="entry name" value="3HC_DH_C"/>
</dbReference>
<sequence length="272" mass="30277">MGTGLAVDLILHGIGAVLVDQSVDALEKARSEIISSVRFAPLIKRTAPRVADEDILTKIRFTTSLSEVHNCDFIIENVTEDIKLKEEIYRNLDRICPPDICFGVNTSCISITHIGGVTARASQIIGIHLMNPVFLKSSVEVIRGYHTSEHTIQLTRDFLSQLGKDAIVVNDYPGFVSNRISHLFMNEAAFVVQDQVAQPKEVDDIFKKCYGHTMGPLETADLIGLDTVVHSLDVLYQSYQDSKFRCCPLLRKMVAAGLWGKKSGQGFYTYNR</sequence>
<dbReference type="GO" id="GO:0070403">
    <property type="term" value="F:NAD+ binding"/>
    <property type="evidence" value="ECO:0007669"/>
    <property type="project" value="InterPro"/>
</dbReference>
<comment type="caution">
    <text evidence="7">The sequence shown here is derived from an EMBL/GenBank/DDBJ whole genome shotgun (WGS) entry which is preliminary data.</text>
</comment>
<dbReference type="EMBL" id="BIFR01000002">
    <property type="protein sequence ID" value="GCE15731.1"/>
    <property type="molecule type" value="Genomic_DNA"/>
</dbReference>
<dbReference type="Gene3D" id="1.10.1040.10">
    <property type="entry name" value="N-(1-d-carboxylethyl)-l-norvaline Dehydrogenase, domain 2"/>
    <property type="match status" value="1"/>
</dbReference>
<feature type="domain" description="3-hydroxyacyl-CoA dehydrogenase NAD binding" evidence="6">
    <location>
        <begin position="1"/>
        <end position="171"/>
    </location>
</feature>
<comment type="pathway">
    <text evidence="1">Lipid metabolism; butanoate metabolism.</text>
</comment>
<dbReference type="Pfam" id="PF02737">
    <property type="entry name" value="3HCDH_N"/>
    <property type="match status" value="1"/>
</dbReference>
<dbReference type="Gene3D" id="3.40.50.720">
    <property type="entry name" value="NAD(P)-binding Rossmann-like Domain"/>
    <property type="match status" value="1"/>
</dbReference>
<organism evidence="7 8">
    <name type="scientific">Tengunoibacter tsumagoiensis</name>
    <dbReference type="NCBI Taxonomy" id="2014871"/>
    <lineage>
        <taxon>Bacteria</taxon>
        <taxon>Bacillati</taxon>
        <taxon>Chloroflexota</taxon>
        <taxon>Ktedonobacteria</taxon>
        <taxon>Ktedonobacterales</taxon>
        <taxon>Dictyobacteraceae</taxon>
        <taxon>Tengunoibacter</taxon>
    </lineage>
</organism>
<dbReference type="PIRSF" id="PIRSF000105">
    <property type="entry name" value="HCDH"/>
    <property type="match status" value="1"/>
</dbReference>
<evidence type="ECO:0000259" key="6">
    <source>
        <dbReference type="Pfam" id="PF02737"/>
    </source>
</evidence>
<dbReference type="InterPro" id="IPR022694">
    <property type="entry name" value="3-OHacyl-CoA_DH"/>
</dbReference>
<dbReference type="InterPro" id="IPR006176">
    <property type="entry name" value="3-OHacyl-CoA_DH_NAD-bd"/>
</dbReference>
<keyword evidence="3" id="KW-0560">Oxidoreductase</keyword>
<evidence type="ECO:0000256" key="2">
    <source>
        <dbReference type="ARBA" id="ARBA00009463"/>
    </source>
</evidence>
<gene>
    <name evidence="7" type="primary">paaH_2</name>
    <name evidence="7" type="ORF">KTT_55900</name>
</gene>
<dbReference type="SUPFAM" id="SSF48179">
    <property type="entry name" value="6-phosphogluconate dehydrogenase C-terminal domain-like"/>
    <property type="match status" value="1"/>
</dbReference>
<evidence type="ECO:0000256" key="3">
    <source>
        <dbReference type="ARBA" id="ARBA00023002"/>
    </source>
</evidence>
<dbReference type="InterPro" id="IPR036291">
    <property type="entry name" value="NAD(P)-bd_dom_sf"/>
</dbReference>
<dbReference type="Pfam" id="PF00725">
    <property type="entry name" value="3HCDH"/>
    <property type="match status" value="1"/>
</dbReference>
<keyword evidence="8" id="KW-1185">Reference proteome</keyword>
<protein>
    <submittedName>
        <fullName evidence="7">3-hydroxybutyryl-CoA dehydrogenase</fullName>
    </submittedName>
</protein>
<evidence type="ECO:0000256" key="1">
    <source>
        <dbReference type="ARBA" id="ARBA00005086"/>
    </source>
</evidence>
<evidence type="ECO:0000256" key="4">
    <source>
        <dbReference type="PIRSR" id="PIRSR000105-1"/>
    </source>
</evidence>
<dbReference type="SUPFAM" id="SSF51735">
    <property type="entry name" value="NAD(P)-binding Rossmann-fold domains"/>
    <property type="match status" value="1"/>
</dbReference>
<dbReference type="InterPro" id="IPR013328">
    <property type="entry name" value="6PGD_dom2"/>
</dbReference>
<dbReference type="Proteomes" id="UP000287352">
    <property type="component" value="Unassembled WGS sequence"/>
</dbReference>
<name>A0A402AA10_9CHLR</name>
<dbReference type="InterPro" id="IPR008927">
    <property type="entry name" value="6-PGluconate_DH-like_C_sf"/>
</dbReference>
<dbReference type="GO" id="GO:0006631">
    <property type="term" value="P:fatty acid metabolic process"/>
    <property type="evidence" value="ECO:0007669"/>
    <property type="project" value="InterPro"/>
</dbReference>
<evidence type="ECO:0000313" key="7">
    <source>
        <dbReference type="EMBL" id="GCE15731.1"/>
    </source>
</evidence>
<dbReference type="PANTHER" id="PTHR48075:SF5">
    <property type="entry name" value="3-HYDROXYBUTYRYL-COA DEHYDROGENASE"/>
    <property type="match status" value="1"/>
</dbReference>
<reference evidence="8" key="1">
    <citation type="submission" date="2018-12" db="EMBL/GenBank/DDBJ databases">
        <title>Tengunoibacter tsumagoiensis gen. nov., sp. nov., Dictyobacter kobayashii sp. nov., D. alpinus sp. nov., and D. joshuensis sp. nov. and description of Dictyobacteraceae fam. nov. within the order Ktedonobacterales isolated from Tengu-no-mugimeshi.</title>
        <authorList>
            <person name="Wang C.M."/>
            <person name="Zheng Y."/>
            <person name="Sakai Y."/>
            <person name="Toyoda A."/>
            <person name="Minakuchi Y."/>
            <person name="Abe K."/>
            <person name="Yokota A."/>
            <person name="Yabe S."/>
        </authorList>
    </citation>
    <scope>NUCLEOTIDE SEQUENCE [LARGE SCALE GENOMIC DNA]</scope>
    <source>
        <strain evidence="8">Uno3</strain>
    </source>
</reference>
<dbReference type="AlphaFoldDB" id="A0A402AA10"/>
<comment type="similarity">
    <text evidence="2">Belongs to the 3-hydroxyacyl-CoA dehydrogenase family.</text>
</comment>
<feature type="site" description="Important for catalytic activity" evidence="4">
    <location>
        <position position="128"/>
    </location>
</feature>
<evidence type="ECO:0000259" key="5">
    <source>
        <dbReference type="Pfam" id="PF00725"/>
    </source>
</evidence>
<proteinExistence type="inferred from homology"/>
<dbReference type="GO" id="GO:0016616">
    <property type="term" value="F:oxidoreductase activity, acting on the CH-OH group of donors, NAD or NADP as acceptor"/>
    <property type="evidence" value="ECO:0007669"/>
    <property type="project" value="InterPro"/>
</dbReference>